<accession>A0A4U0X8B0</accession>
<dbReference type="PANTHER" id="PTHR48022">
    <property type="entry name" value="PLASTIDIC GLUCOSE TRANSPORTER 4"/>
    <property type="match status" value="1"/>
</dbReference>
<evidence type="ECO:0000256" key="3">
    <source>
        <dbReference type="ARBA" id="ARBA00022448"/>
    </source>
</evidence>
<dbReference type="PROSITE" id="PS00059">
    <property type="entry name" value="ADH_ZINC"/>
    <property type="match status" value="1"/>
</dbReference>
<dbReference type="GO" id="GO:0016020">
    <property type="term" value="C:membrane"/>
    <property type="evidence" value="ECO:0007669"/>
    <property type="project" value="UniProtKB-SubCell"/>
</dbReference>
<keyword evidence="6" id="KW-0560">Oxidoreductase</keyword>
<dbReference type="InterPro" id="IPR005828">
    <property type="entry name" value="MFS_sugar_transport-like"/>
</dbReference>
<dbReference type="InterPro" id="IPR036291">
    <property type="entry name" value="NAD(P)-bd_dom_sf"/>
</dbReference>
<evidence type="ECO:0000313" key="11">
    <source>
        <dbReference type="Proteomes" id="UP000309340"/>
    </source>
</evidence>
<feature type="transmembrane region" description="Helical" evidence="8">
    <location>
        <begin position="835"/>
        <end position="857"/>
    </location>
</feature>
<dbReference type="InterPro" id="IPR020846">
    <property type="entry name" value="MFS_dom"/>
</dbReference>
<dbReference type="InterPro" id="IPR036259">
    <property type="entry name" value="MFS_trans_sf"/>
</dbReference>
<proteinExistence type="inferred from homology"/>
<keyword evidence="4 8" id="KW-0812">Transmembrane</keyword>
<dbReference type="GO" id="GO:0005351">
    <property type="term" value="F:carbohydrate:proton symporter activity"/>
    <property type="evidence" value="ECO:0007669"/>
    <property type="project" value="TreeGrafter"/>
</dbReference>
<dbReference type="SUPFAM" id="SSF50129">
    <property type="entry name" value="GroES-like"/>
    <property type="match status" value="1"/>
</dbReference>
<dbReference type="SMART" id="SM00829">
    <property type="entry name" value="PKS_ER"/>
    <property type="match status" value="1"/>
</dbReference>
<feature type="transmembrane region" description="Helical" evidence="8">
    <location>
        <begin position="745"/>
        <end position="763"/>
    </location>
</feature>
<keyword evidence="11" id="KW-1185">Reference proteome</keyword>
<protein>
    <recommendedName>
        <fullName evidence="9">Major facilitator superfamily (MFS) profile domain-containing protein</fullName>
    </recommendedName>
</protein>
<keyword evidence="7 8" id="KW-0472">Membrane</keyword>
<dbReference type="Gene3D" id="1.20.1250.20">
    <property type="entry name" value="MFS general substrate transporter like domains"/>
    <property type="match status" value="1"/>
</dbReference>
<dbReference type="InterPro" id="IPR003663">
    <property type="entry name" value="Sugar/inositol_transpt"/>
</dbReference>
<feature type="transmembrane region" description="Helical" evidence="8">
    <location>
        <begin position="960"/>
        <end position="981"/>
    </location>
</feature>
<feature type="domain" description="Major facilitator superfamily (MFS) profile" evidence="9">
    <location>
        <begin position="675"/>
        <end position="1111"/>
    </location>
</feature>
<evidence type="ECO:0000313" key="10">
    <source>
        <dbReference type="EMBL" id="TKA70775.1"/>
    </source>
</evidence>
<dbReference type="GO" id="GO:0016491">
    <property type="term" value="F:oxidoreductase activity"/>
    <property type="evidence" value="ECO:0007669"/>
    <property type="project" value="UniProtKB-KW"/>
</dbReference>
<reference evidence="10 11" key="1">
    <citation type="submission" date="2017-03" db="EMBL/GenBank/DDBJ databases">
        <title>Genomes of endolithic fungi from Antarctica.</title>
        <authorList>
            <person name="Coleine C."/>
            <person name="Masonjones S."/>
            <person name="Stajich J.E."/>
        </authorList>
    </citation>
    <scope>NUCLEOTIDE SEQUENCE [LARGE SCALE GENOMIC DNA]</scope>
    <source>
        <strain evidence="10 11">CCFEE 5184</strain>
    </source>
</reference>
<comment type="caution">
    <text evidence="10">The sequence shown here is derived from an EMBL/GenBank/DDBJ whole genome shotgun (WGS) entry which is preliminary data.</text>
</comment>
<dbReference type="AlphaFoldDB" id="A0A4U0X8B0"/>
<dbReference type="InterPro" id="IPR013149">
    <property type="entry name" value="ADH-like_C"/>
</dbReference>
<dbReference type="FunFam" id="1.20.1250.20:FF:000134">
    <property type="entry name" value="MFS sugar transporter protein"/>
    <property type="match status" value="1"/>
</dbReference>
<dbReference type="Pfam" id="PF00083">
    <property type="entry name" value="Sugar_tr"/>
    <property type="match status" value="1"/>
</dbReference>
<dbReference type="PANTHER" id="PTHR48022:SF28">
    <property type="entry name" value="MAJOR FACILITATOR SUPERFAMILY (MFS) PROFILE DOMAIN-CONTAINING PROTEIN-RELATED"/>
    <property type="match status" value="1"/>
</dbReference>
<keyword evidence="3" id="KW-0813">Transport</keyword>
<dbReference type="Pfam" id="PF08240">
    <property type="entry name" value="ADH_N"/>
    <property type="match status" value="1"/>
</dbReference>
<dbReference type="GO" id="GO:0008270">
    <property type="term" value="F:zinc ion binding"/>
    <property type="evidence" value="ECO:0007669"/>
    <property type="project" value="InterPro"/>
</dbReference>
<dbReference type="CDD" id="cd08233">
    <property type="entry name" value="butanediol_DH_like"/>
    <property type="match status" value="1"/>
</dbReference>
<dbReference type="NCBIfam" id="TIGR00879">
    <property type="entry name" value="SP"/>
    <property type="match status" value="1"/>
</dbReference>
<dbReference type="OrthoDB" id="6133115at2759"/>
<feature type="transmembrane region" description="Helical" evidence="8">
    <location>
        <begin position="926"/>
        <end position="948"/>
    </location>
</feature>
<dbReference type="Gene3D" id="3.40.50.720">
    <property type="entry name" value="NAD(P)-binding Rossmann-like Domain"/>
    <property type="match status" value="3"/>
</dbReference>
<dbReference type="InterPro" id="IPR011032">
    <property type="entry name" value="GroES-like_sf"/>
</dbReference>
<gene>
    <name evidence="10" type="ORF">B0A55_05466</name>
</gene>
<feature type="transmembrane region" description="Helical" evidence="8">
    <location>
        <begin position="1086"/>
        <end position="1107"/>
    </location>
</feature>
<feature type="transmembrane region" description="Helical" evidence="8">
    <location>
        <begin position="801"/>
        <end position="823"/>
    </location>
</feature>
<evidence type="ECO:0000256" key="6">
    <source>
        <dbReference type="ARBA" id="ARBA00023002"/>
    </source>
</evidence>
<dbReference type="PRINTS" id="PR00171">
    <property type="entry name" value="SUGRTRNSPORT"/>
</dbReference>
<dbReference type="InterPro" id="IPR013154">
    <property type="entry name" value="ADH-like_N"/>
</dbReference>
<dbReference type="InterPro" id="IPR050360">
    <property type="entry name" value="MFS_Sugar_Transporters"/>
</dbReference>
<comment type="similarity">
    <text evidence="2">Belongs to the major facilitator superfamily. Sugar transporter (TC 2.A.1.1) family.</text>
</comment>
<feature type="transmembrane region" description="Helical" evidence="8">
    <location>
        <begin position="713"/>
        <end position="733"/>
    </location>
</feature>
<evidence type="ECO:0000256" key="5">
    <source>
        <dbReference type="ARBA" id="ARBA00022989"/>
    </source>
</evidence>
<dbReference type="Pfam" id="PF00107">
    <property type="entry name" value="ADH_zinc_N"/>
    <property type="match status" value="1"/>
</dbReference>
<comment type="subcellular location">
    <subcellularLocation>
        <location evidence="1">Membrane</location>
        <topology evidence="1">Multi-pass membrane protein</topology>
    </subcellularLocation>
</comment>
<dbReference type="Gene3D" id="3.90.180.10">
    <property type="entry name" value="Medium-chain alcohol dehydrogenases, catalytic domain"/>
    <property type="match status" value="2"/>
</dbReference>
<evidence type="ECO:0000256" key="1">
    <source>
        <dbReference type="ARBA" id="ARBA00004141"/>
    </source>
</evidence>
<evidence type="ECO:0000256" key="8">
    <source>
        <dbReference type="SAM" id="Phobius"/>
    </source>
</evidence>
<keyword evidence="5 8" id="KW-1133">Transmembrane helix</keyword>
<evidence type="ECO:0000259" key="9">
    <source>
        <dbReference type="PROSITE" id="PS50850"/>
    </source>
</evidence>
<dbReference type="Proteomes" id="UP000309340">
    <property type="component" value="Unassembled WGS sequence"/>
</dbReference>
<organism evidence="10 11">
    <name type="scientific">Friedmanniomyces simplex</name>
    <dbReference type="NCBI Taxonomy" id="329884"/>
    <lineage>
        <taxon>Eukaryota</taxon>
        <taxon>Fungi</taxon>
        <taxon>Dikarya</taxon>
        <taxon>Ascomycota</taxon>
        <taxon>Pezizomycotina</taxon>
        <taxon>Dothideomycetes</taxon>
        <taxon>Dothideomycetidae</taxon>
        <taxon>Mycosphaerellales</taxon>
        <taxon>Teratosphaeriaceae</taxon>
        <taxon>Friedmanniomyces</taxon>
    </lineage>
</organism>
<feature type="transmembrane region" description="Helical" evidence="8">
    <location>
        <begin position="769"/>
        <end position="789"/>
    </location>
</feature>
<sequence>MIKKRVTERAVDVAGGASDRESTGVTGYIAGDAFSVLQSKHPEYEYAALVRTKEKGDLVKKAYPSTRIVIGDLDNSDVLKEEASKADIVLHAADASDHEGAANAIAAGMVEGHSKDHPGFWLHTGGTGILTWEDDEKGRLGEHSDKEYNDWDGVGELTSLPDSAFHRNVDKVVLAAGTKHSDVLKTALVCPPTIYGRGRGPVAVRSRQAYELTKLILNDKFIPVIGGGKARWNHVHVADLSQLFLLLVEAAAAHKLDDELWGKRGYYLCESGEHVWTELAVKIAKDAEELGYVGKLEKKDLARQAALDVAGFEAISWGLNSRGKAERAHKLLGWKPSAKTMKALRFHSKGDLRLDEVQTCGPKEVRLKVAYCGICGTDIHEYLDGPILLPAKDRPDPNTGAGLPLIMGHEMSGTVIEVGHDVKGFVVGLQHAAGGFASDICVDAIAVVPLPDNVTLKLGALAEPLAVAAHMIRISGFSKGQKALVLGAGPIGCALTLLLKEAGAACILVSEVTESRSAQATACGADEVVNPVVGASAVVDATMRLMAPGADVAFDACGIQATFDQAFECTKPGATIFNVAIHEKPLQIDLNRLTLSEKRLLAGNAYTAEDFESVVRLLERRGSEIDSFITAVVPLEDAVKGGFEELVHNKAHHSKILIEVNGEASPEGRSLLVCITVSCGLGFMLFGYDQGVFGGLLANPSFLKQFNQPSVMLQGQIVSTYTLGCIVGSVIAIFTGDPLGRQRSVMLGCIFLTVGGILQATSFSLAHMIVGRITSGIGIGFNTTTIPIWQSETCLRPSLRGKLVAIQLTCLVFGFVLTNWMNFGFTYVPTNQVSWRFPLGFQALLAIGTVAFVPFLVESPRWLCLKDRHEEARAVLARLHAKPIEDPAVRESLEIIIETIAEERADGEIGWREVFHNGKQQTFRRILLGAGANVFQQIGGVNVVAYYLPVVLERSFGFSPRMALILSAVDSMQWMFWGAMTTQVIERFGRKKLMIFGASGCSLCFAVTAIGLGVGGKVSNGVAVAFIFLFYFFFGMSFMTIGFLYPSEINGNRSRNLGAAIAMVTNWCGVYLIVSITPIGIQNISWRFYIVFAVLNAAFLPFIWFFYVETAGLSLDEIDRVFVLKHAPGSTLTYAQATEQAKEELEAERVEISGRPEKNRFGAMVEKHMADHVEAVA</sequence>
<dbReference type="InterPro" id="IPR020843">
    <property type="entry name" value="ER"/>
</dbReference>
<dbReference type="PROSITE" id="PS50850">
    <property type="entry name" value="MFS"/>
    <property type="match status" value="1"/>
</dbReference>
<dbReference type="InterPro" id="IPR002328">
    <property type="entry name" value="ADH_Zn_CS"/>
</dbReference>
<feature type="transmembrane region" description="Helical" evidence="8">
    <location>
        <begin position="1057"/>
        <end position="1080"/>
    </location>
</feature>
<feature type="transmembrane region" description="Helical" evidence="8">
    <location>
        <begin position="1022"/>
        <end position="1045"/>
    </location>
</feature>
<name>A0A4U0X8B0_9PEZI</name>
<feature type="transmembrane region" description="Helical" evidence="8">
    <location>
        <begin position="993"/>
        <end position="1016"/>
    </location>
</feature>
<evidence type="ECO:0000256" key="7">
    <source>
        <dbReference type="ARBA" id="ARBA00023136"/>
    </source>
</evidence>
<dbReference type="EMBL" id="NAJQ01000383">
    <property type="protein sequence ID" value="TKA70775.1"/>
    <property type="molecule type" value="Genomic_DNA"/>
</dbReference>
<dbReference type="SUPFAM" id="SSF51735">
    <property type="entry name" value="NAD(P)-binding Rossmann-fold domains"/>
    <property type="match status" value="2"/>
</dbReference>
<dbReference type="SUPFAM" id="SSF103473">
    <property type="entry name" value="MFS general substrate transporter"/>
    <property type="match status" value="1"/>
</dbReference>
<evidence type="ECO:0000256" key="2">
    <source>
        <dbReference type="ARBA" id="ARBA00010992"/>
    </source>
</evidence>
<evidence type="ECO:0000256" key="4">
    <source>
        <dbReference type="ARBA" id="ARBA00022692"/>
    </source>
</evidence>